<dbReference type="AlphaFoldDB" id="R2RC64"/>
<dbReference type="SMART" id="SM00382">
    <property type="entry name" value="AAA"/>
    <property type="match status" value="1"/>
</dbReference>
<dbReference type="EMBL" id="ASWA01000002">
    <property type="protein sequence ID" value="EOT68858.1"/>
    <property type="molecule type" value="Genomic_DNA"/>
</dbReference>
<dbReference type="Pfam" id="PF13732">
    <property type="entry name" value="DrrA1-3_C"/>
    <property type="match status" value="1"/>
</dbReference>
<reference evidence="6 8" key="1">
    <citation type="submission" date="2013-02" db="EMBL/GenBank/DDBJ databases">
        <title>The Genome Sequence of Enterococcus malodoratus ATCC_43197.</title>
        <authorList>
            <consortium name="The Broad Institute Genome Sequencing Platform"/>
            <consortium name="The Broad Institute Genome Sequencing Center for Infectious Disease"/>
            <person name="Earl A.M."/>
            <person name="Gilmore M.S."/>
            <person name="Lebreton F."/>
            <person name="Walker B."/>
            <person name="Young S.K."/>
            <person name="Zeng Q."/>
            <person name="Gargeya S."/>
            <person name="Fitzgerald M."/>
            <person name="Haas B."/>
            <person name="Abouelleil A."/>
            <person name="Alvarado L."/>
            <person name="Arachchi H.M."/>
            <person name="Berlin A.M."/>
            <person name="Chapman S.B."/>
            <person name="Dewar J."/>
            <person name="Goldberg J."/>
            <person name="Griggs A."/>
            <person name="Gujja S."/>
            <person name="Hansen M."/>
            <person name="Howarth C."/>
            <person name="Imamovic A."/>
            <person name="Larimer J."/>
            <person name="McCowan C."/>
            <person name="Murphy C."/>
            <person name="Neiman D."/>
            <person name="Pearson M."/>
            <person name="Priest M."/>
            <person name="Roberts A."/>
            <person name="Saif S."/>
            <person name="Shea T."/>
            <person name="Sisk P."/>
            <person name="Sykes S."/>
            <person name="Wortman J."/>
            <person name="Nusbaum C."/>
            <person name="Birren B."/>
        </authorList>
    </citation>
    <scope>NUCLEOTIDE SEQUENCE [LARGE SCALE GENOMIC DNA]</scope>
    <source>
        <strain evidence="6 8">ATCC 43197</strain>
    </source>
</reference>
<dbReference type="RefSeq" id="WP_010739279.1">
    <property type="nucleotide sequence ID" value="NZ_KB946249.1"/>
</dbReference>
<dbReference type="PATRIC" id="fig|1158601.3.peg.368"/>
<dbReference type="PANTHER" id="PTHR43335:SF4">
    <property type="entry name" value="ABC TRANSPORTER, ATP-BINDING PROTEIN"/>
    <property type="match status" value="1"/>
</dbReference>
<protein>
    <recommendedName>
        <fullName evidence="5">ABC transporter domain-containing protein</fullName>
    </recommendedName>
</protein>
<keyword evidence="4" id="KW-0067">ATP-binding</keyword>
<evidence type="ECO:0000313" key="9">
    <source>
        <dbReference type="Proteomes" id="UP000014148"/>
    </source>
</evidence>
<dbReference type="SUPFAM" id="SSF52540">
    <property type="entry name" value="P-loop containing nucleoside triphosphate hydrolases"/>
    <property type="match status" value="1"/>
</dbReference>
<evidence type="ECO:0000313" key="6">
    <source>
        <dbReference type="EMBL" id="EOH81275.1"/>
    </source>
</evidence>
<keyword evidence="9" id="KW-1185">Reference proteome</keyword>
<evidence type="ECO:0000256" key="4">
    <source>
        <dbReference type="ARBA" id="ARBA00022840"/>
    </source>
</evidence>
<gene>
    <name evidence="7" type="ORF">I585_00317</name>
    <name evidence="6" type="ORF">UAI_00385</name>
</gene>
<evidence type="ECO:0000259" key="5">
    <source>
        <dbReference type="PROSITE" id="PS50893"/>
    </source>
</evidence>
<dbReference type="Gene3D" id="3.40.50.300">
    <property type="entry name" value="P-loop containing nucleotide triphosphate hydrolases"/>
    <property type="match status" value="1"/>
</dbReference>
<evidence type="ECO:0000313" key="8">
    <source>
        <dbReference type="Proteomes" id="UP000013783"/>
    </source>
</evidence>
<dbReference type="eggNOG" id="COG1131">
    <property type="taxonomic scope" value="Bacteria"/>
</dbReference>
<dbReference type="OrthoDB" id="9804819at2"/>
<feature type="domain" description="ABC transporter" evidence="5">
    <location>
        <begin position="4"/>
        <end position="232"/>
    </location>
</feature>
<dbReference type="GeneID" id="79785364"/>
<dbReference type="CDD" id="cd03230">
    <property type="entry name" value="ABC_DR_subfamily_A"/>
    <property type="match status" value="1"/>
</dbReference>
<sequence>MTILEVKNVSKKFGSKNVIDNLNLTVPTGSIFGFVGENGAGKTTTMKMILGLEEKNGGEILVKGKPVIFGDNQTNHLTGYLPDVPEFYDYMSGQEYLKFCGEITGLTKEQLGHKIPEILSLVGLSKDKKKIKGYSRGMKQRLGIAQALLNDPELLICDEPTSALDPSGRNEFLKMLSALKGRTTILFSTHILTDVERICDYVGVLDQGRLVISGSLDELKQKYTKDQMMIEFNESTGLAPFTKALEGLVASKVIKSYSFDSQKNTFIVKYTENYEKVAPLIFQLFETYQIYPRMIKKSTPTLESIFLEVVR</sequence>
<dbReference type="GO" id="GO:0016887">
    <property type="term" value="F:ATP hydrolysis activity"/>
    <property type="evidence" value="ECO:0007669"/>
    <property type="project" value="InterPro"/>
</dbReference>
<reference evidence="7 9" key="2">
    <citation type="submission" date="2013-03" db="EMBL/GenBank/DDBJ databases">
        <title>The Genome Sequence of Enterococcus malodoratus ATCC_43197 (PacBio/Illumina hybrid assembly).</title>
        <authorList>
            <consortium name="The Broad Institute Genomics Platform"/>
            <consortium name="The Broad Institute Genome Sequencing Center for Infectious Disease"/>
            <person name="Earl A."/>
            <person name="Russ C."/>
            <person name="Gilmore M."/>
            <person name="Surin D."/>
            <person name="Walker B."/>
            <person name="Young S."/>
            <person name="Zeng Q."/>
            <person name="Gargeya S."/>
            <person name="Fitzgerald M."/>
            <person name="Haas B."/>
            <person name="Abouelleil A."/>
            <person name="Allen A.W."/>
            <person name="Alvarado L."/>
            <person name="Arachchi H.M."/>
            <person name="Berlin A.M."/>
            <person name="Chapman S.B."/>
            <person name="Gainer-Dewar J."/>
            <person name="Goldberg J."/>
            <person name="Griggs A."/>
            <person name="Gujja S."/>
            <person name="Hansen M."/>
            <person name="Howarth C."/>
            <person name="Imamovic A."/>
            <person name="Ireland A."/>
            <person name="Larimer J."/>
            <person name="McCowan C."/>
            <person name="Murphy C."/>
            <person name="Pearson M."/>
            <person name="Poon T.W."/>
            <person name="Priest M."/>
            <person name="Roberts A."/>
            <person name="Saif S."/>
            <person name="Shea T."/>
            <person name="Sisk P."/>
            <person name="Sykes S."/>
            <person name="Wortman J."/>
            <person name="Nusbaum C."/>
            <person name="Birren B."/>
        </authorList>
    </citation>
    <scope>NUCLEOTIDE SEQUENCE [LARGE SCALE GENOMIC DNA]</scope>
    <source>
        <strain evidence="7 9">ATCC 43197</strain>
    </source>
</reference>
<dbReference type="InterPro" id="IPR027417">
    <property type="entry name" value="P-loop_NTPase"/>
</dbReference>
<proteinExistence type="inferred from homology"/>
<dbReference type="EMBL" id="AJAK01000006">
    <property type="protein sequence ID" value="EOH81275.1"/>
    <property type="molecule type" value="Genomic_DNA"/>
</dbReference>
<dbReference type="Pfam" id="PF00005">
    <property type="entry name" value="ABC_tran"/>
    <property type="match status" value="1"/>
</dbReference>
<dbReference type="PROSITE" id="PS50893">
    <property type="entry name" value="ABC_TRANSPORTER_2"/>
    <property type="match status" value="1"/>
</dbReference>
<dbReference type="PANTHER" id="PTHR43335">
    <property type="entry name" value="ABC TRANSPORTER, ATP-BINDING PROTEIN"/>
    <property type="match status" value="1"/>
</dbReference>
<evidence type="ECO:0000256" key="3">
    <source>
        <dbReference type="ARBA" id="ARBA00022741"/>
    </source>
</evidence>
<dbReference type="InterPro" id="IPR003439">
    <property type="entry name" value="ABC_transporter-like_ATP-bd"/>
</dbReference>
<organism evidence="6 8">
    <name type="scientific">Enterococcus malodoratus ATCC 43197</name>
    <dbReference type="NCBI Taxonomy" id="1158601"/>
    <lineage>
        <taxon>Bacteria</taxon>
        <taxon>Bacillati</taxon>
        <taxon>Bacillota</taxon>
        <taxon>Bacilli</taxon>
        <taxon>Lactobacillales</taxon>
        <taxon>Enterococcaceae</taxon>
        <taxon>Enterococcus</taxon>
    </lineage>
</organism>
<keyword evidence="3" id="KW-0547">Nucleotide-binding</keyword>
<dbReference type="STRING" id="71451.RV07_GL002784"/>
<dbReference type="InterPro" id="IPR003593">
    <property type="entry name" value="AAA+_ATPase"/>
</dbReference>
<dbReference type="Proteomes" id="UP000014148">
    <property type="component" value="Unassembled WGS sequence"/>
</dbReference>
<dbReference type="Proteomes" id="UP000013783">
    <property type="component" value="Unassembled WGS sequence"/>
</dbReference>
<dbReference type="GO" id="GO:0005524">
    <property type="term" value="F:ATP binding"/>
    <property type="evidence" value="ECO:0007669"/>
    <property type="project" value="UniProtKB-KW"/>
</dbReference>
<evidence type="ECO:0000256" key="2">
    <source>
        <dbReference type="ARBA" id="ARBA00022448"/>
    </source>
</evidence>
<dbReference type="InterPro" id="IPR025302">
    <property type="entry name" value="DrrA1/2-like_C"/>
</dbReference>
<comment type="similarity">
    <text evidence="1">Belongs to the ABC transporter superfamily.</text>
</comment>
<evidence type="ECO:0000256" key="1">
    <source>
        <dbReference type="ARBA" id="ARBA00005417"/>
    </source>
</evidence>
<evidence type="ECO:0000313" key="7">
    <source>
        <dbReference type="EMBL" id="EOT68858.1"/>
    </source>
</evidence>
<comment type="caution">
    <text evidence="6">The sequence shown here is derived from an EMBL/GenBank/DDBJ whole genome shotgun (WGS) entry which is preliminary data.</text>
</comment>
<name>R2RC64_9ENTE</name>
<accession>R2RC64</accession>
<keyword evidence="2" id="KW-0813">Transport</keyword>